<dbReference type="RefSeq" id="WP_260455264.1">
    <property type="nucleotide sequence ID" value="NZ_JAYFSJ010000012.1"/>
</dbReference>
<evidence type="ECO:0008006" key="3">
    <source>
        <dbReference type="Google" id="ProtNLM"/>
    </source>
</evidence>
<keyword evidence="2" id="KW-1185">Reference proteome</keyword>
<evidence type="ECO:0000313" key="2">
    <source>
        <dbReference type="Proteomes" id="UP001405405"/>
    </source>
</evidence>
<accession>A0ABV0CMG4</accession>
<gene>
    <name evidence="1" type="ORF">VA599_16605</name>
</gene>
<reference evidence="1 2" key="1">
    <citation type="submission" date="2023-12" db="EMBL/GenBank/DDBJ databases">
        <title>Chromobacterium sp. strain TRC.1.1.SA producing antimicrobial pigment.</title>
        <authorList>
            <person name="Verma N."/>
            <person name="Choksket S."/>
            <person name="Pinnaka A.K."/>
            <person name="Korpole S."/>
        </authorList>
    </citation>
    <scope>NUCLEOTIDE SEQUENCE [LARGE SCALE GENOMIC DNA]</scope>
    <source>
        <strain evidence="1 2">TRC1.1.SA</strain>
    </source>
</reference>
<sequence>MNANLMGSFMWKLKFFSALLGVISLMACSSGYMFDPVRGVNYKAGELTRVSFSQANRSNDMGFFYELYRLDGGKLHEGDADIYSRGGSGFGSSYIGGVFPKPGSKVKIRWKAYPIHSSLSEIDLLPWSERIVHVEGSLENTELPVIGTVMCSPSDVHVYAFGKKENLDAPYEINGRRNPFYWVCKK</sequence>
<dbReference type="EMBL" id="JAYFSJ010000012">
    <property type="protein sequence ID" value="MEN7432365.1"/>
    <property type="molecule type" value="Genomic_DNA"/>
</dbReference>
<protein>
    <recommendedName>
        <fullName evidence="3">DUF3304 domain-containing protein</fullName>
    </recommendedName>
</protein>
<comment type="caution">
    <text evidence="1">The sequence shown here is derived from an EMBL/GenBank/DDBJ whole genome shotgun (WGS) entry which is preliminary data.</text>
</comment>
<dbReference type="Proteomes" id="UP001405405">
    <property type="component" value="Unassembled WGS sequence"/>
</dbReference>
<organism evidence="1 2">
    <name type="scientific">Chromobacterium indicum</name>
    <dbReference type="NCBI Taxonomy" id="3110228"/>
    <lineage>
        <taxon>Bacteria</taxon>
        <taxon>Pseudomonadati</taxon>
        <taxon>Pseudomonadota</taxon>
        <taxon>Betaproteobacteria</taxon>
        <taxon>Neisseriales</taxon>
        <taxon>Chromobacteriaceae</taxon>
        <taxon>Chromobacterium</taxon>
    </lineage>
</organism>
<proteinExistence type="predicted"/>
<name>A0ABV0CMG4_9NEIS</name>
<evidence type="ECO:0000313" key="1">
    <source>
        <dbReference type="EMBL" id="MEN7432365.1"/>
    </source>
</evidence>